<evidence type="ECO:0000313" key="8">
    <source>
        <dbReference type="Proteomes" id="UP000190037"/>
    </source>
</evidence>
<evidence type="ECO:0000256" key="5">
    <source>
        <dbReference type="SAM" id="Phobius"/>
    </source>
</evidence>
<protein>
    <recommendedName>
        <fullName evidence="6">DUF202 domain-containing protein</fullName>
    </recommendedName>
</protein>
<accession>A0A1T3P6U8</accession>
<keyword evidence="2 5" id="KW-0812">Transmembrane</keyword>
<sequence>MPGAPLDPGLQPERTRMAWSRTSLAFVANGALLVRAGHVPGRWWFMLPGFVVMAAGFGVYVVGLLRHRQVDHAVRGGTAAVGDRAIRATLLTVSAACVLAAAVLVGRP</sequence>
<proteinExistence type="predicted"/>
<keyword evidence="4 5" id="KW-0472">Membrane</keyword>
<evidence type="ECO:0000313" key="7">
    <source>
        <dbReference type="EMBL" id="OPC84784.1"/>
    </source>
</evidence>
<dbReference type="Proteomes" id="UP000190037">
    <property type="component" value="Unassembled WGS sequence"/>
</dbReference>
<evidence type="ECO:0000256" key="3">
    <source>
        <dbReference type="ARBA" id="ARBA00022989"/>
    </source>
</evidence>
<organism evidence="7 8">
    <name type="scientific">Embleya scabrispora</name>
    <dbReference type="NCBI Taxonomy" id="159449"/>
    <lineage>
        <taxon>Bacteria</taxon>
        <taxon>Bacillati</taxon>
        <taxon>Actinomycetota</taxon>
        <taxon>Actinomycetes</taxon>
        <taxon>Kitasatosporales</taxon>
        <taxon>Streptomycetaceae</taxon>
        <taxon>Embleya</taxon>
    </lineage>
</organism>
<dbReference type="OrthoDB" id="3701077at2"/>
<dbReference type="GO" id="GO:0012505">
    <property type="term" value="C:endomembrane system"/>
    <property type="evidence" value="ECO:0007669"/>
    <property type="project" value="UniProtKB-SubCell"/>
</dbReference>
<evidence type="ECO:0000259" key="6">
    <source>
        <dbReference type="Pfam" id="PF02656"/>
    </source>
</evidence>
<dbReference type="EMBL" id="MWQN01000001">
    <property type="protein sequence ID" value="OPC84784.1"/>
    <property type="molecule type" value="Genomic_DNA"/>
</dbReference>
<keyword evidence="8" id="KW-1185">Reference proteome</keyword>
<feature type="transmembrane region" description="Helical" evidence="5">
    <location>
        <begin position="85"/>
        <end position="105"/>
    </location>
</feature>
<evidence type="ECO:0000256" key="2">
    <source>
        <dbReference type="ARBA" id="ARBA00022692"/>
    </source>
</evidence>
<keyword evidence="3 5" id="KW-1133">Transmembrane helix</keyword>
<evidence type="ECO:0000256" key="4">
    <source>
        <dbReference type="ARBA" id="ARBA00023136"/>
    </source>
</evidence>
<dbReference type="InterPro" id="IPR003807">
    <property type="entry name" value="DUF202"/>
</dbReference>
<evidence type="ECO:0000256" key="1">
    <source>
        <dbReference type="ARBA" id="ARBA00004127"/>
    </source>
</evidence>
<reference evidence="7 8" key="1">
    <citation type="submission" date="2017-03" db="EMBL/GenBank/DDBJ databases">
        <title>Draft genome sequence of Streptomyces scabrisporus NF3, endophyte isolated from Amphipterygium adstringens.</title>
        <authorList>
            <person name="Vazquez M."/>
            <person name="Ceapa C.D."/>
            <person name="Rodriguez Luna D."/>
            <person name="Sanchez Esquivel S."/>
        </authorList>
    </citation>
    <scope>NUCLEOTIDE SEQUENCE [LARGE SCALE GENOMIC DNA]</scope>
    <source>
        <strain evidence="7 8">NF3</strain>
    </source>
</reference>
<name>A0A1T3P6U8_9ACTN</name>
<dbReference type="Pfam" id="PF02656">
    <property type="entry name" value="DUF202"/>
    <property type="match status" value="1"/>
</dbReference>
<dbReference type="STRING" id="159449.B4N89_03530"/>
<dbReference type="AlphaFoldDB" id="A0A1T3P6U8"/>
<comment type="subcellular location">
    <subcellularLocation>
        <location evidence="1">Endomembrane system</location>
        <topology evidence="1">Multi-pass membrane protein</topology>
    </subcellularLocation>
</comment>
<comment type="caution">
    <text evidence="7">The sequence shown here is derived from an EMBL/GenBank/DDBJ whole genome shotgun (WGS) entry which is preliminary data.</text>
</comment>
<feature type="domain" description="DUF202" evidence="6">
    <location>
        <begin position="7"/>
        <end position="72"/>
    </location>
</feature>
<gene>
    <name evidence="7" type="ORF">B4N89_03530</name>
</gene>
<feature type="transmembrane region" description="Helical" evidence="5">
    <location>
        <begin position="43"/>
        <end position="65"/>
    </location>
</feature>